<evidence type="ECO:0000313" key="2">
    <source>
        <dbReference type="EMBL" id="SMF02579.1"/>
    </source>
</evidence>
<feature type="chain" id="PRO_5013209757" evidence="1">
    <location>
        <begin position="19"/>
        <end position="236"/>
    </location>
</feature>
<dbReference type="Gene3D" id="3.40.190.10">
    <property type="entry name" value="Periplasmic binding protein-like II"/>
    <property type="match status" value="2"/>
</dbReference>
<dbReference type="STRING" id="1513793.SAMN06296036_103274"/>
<dbReference type="SUPFAM" id="SSF53850">
    <property type="entry name" value="Periplasmic binding protein-like II"/>
    <property type="match status" value="1"/>
</dbReference>
<reference evidence="3" key="1">
    <citation type="submission" date="2017-04" db="EMBL/GenBank/DDBJ databases">
        <authorList>
            <person name="Varghese N."/>
            <person name="Submissions S."/>
        </authorList>
    </citation>
    <scope>NUCLEOTIDE SEQUENCE [LARGE SCALE GENOMIC DNA]</scope>
    <source>
        <strain evidence="3">RKEM611</strain>
    </source>
</reference>
<dbReference type="Proteomes" id="UP000192907">
    <property type="component" value="Unassembled WGS sequence"/>
</dbReference>
<proteinExistence type="predicted"/>
<accession>A0A1Y6BGK5</accession>
<sequence length="236" mass="26551">MLHLSLFLLLFCCCNAHGSTQSLTFALPFEDVSSIKIYGKRFSSFYESVFSPINRDVKFVYYPSKRSLQIADSGVIDGEAARLAGLLEYGMVQNLIRIEPPITEVQTRVFGETNHPPIKDWQALAKMGGRVGLQRGMVIWAARARKHGVKLVELNRIGQGLDLLVAKRIDYLIAAGGITEKVIHAKNQGDKVEALGTLDLDNIHLWLHKKHQDLIPQVEKQIRRLKLIQKNIPLSD</sequence>
<dbReference type="EMBL" id="FWZT01000003">
    <property type="protein sequence ID" value="SMF02579.1"/>
    <property type="molecule type" value="Genomic_DNA"/>
</dbReference>
<name>A0A1Y6BGK5_9BACT</name>
<dbReference type="OrthoDB" id="368476at2"/>
<protein>
    <submittedName>
        <fullName evidence="2">Extracellular solute-binding protein, family 3</fullName>
    </submittedName>
</protein>
<keyword evidence="3" id="KW-1185">Reference proteome</keyword>
<keyword evidence="1" id="KW-0732">Signal</keyword>
<feature type="signal peptide" evidence="1">
    <location>
        <begin position="1"/>
        <end position="18"/>
    </location>
</feature>
<evidence type="ECO:0000256" key="1">
    <source>
        <dbReference type="SAM" id="SignalP"/>
    </source>
</evidence>
<organism evidence="2 3">
    <name type="scientific">Pseudobacteriovorax antillogorgiicola</name>
    <dbReference type="NCBI Taxonomy" id="1513793"/>
    <lineage>
        <taxon>Bacteria</taxon>
        <taxon>Pseudomonadati</taxon>
        <taxon>Bdellovibrionota</taxon>
        <taxon>Oligoflexia</taxon>
        <taxon>Oligoflexales</taxon>
        <taxon>Pseudobacteriovoracaceae</taxon>
        <taxon>Pseudobacteriovorax</taxon>
    </lineage>
</organism>
<dbReference type="RefSeq" id="WP_132315873.1">
    <property type="nucleotide sequence ID" value="NZ_FWZT01000003.1"/>
</dbReference>
<gene>
    <name evidence="2" type="ORF">SAMN06296036_103274</name>
</gene>
<evidence type="ECO:0000313" key="3">
    <source>
        <dbReference type="Proteomes" id="UP000192907"/>
    </source>
</evidence>
<dbReference type="AlphaFoldDB" id="A0A1Y6BGK5"/>